<evidence type="ECO:0000313" key="2">
    <source>
        <dbReference type="Proteomes" id="UP000015241"/>
    </source>
</evidence>
<dbReference type="OrthoDB" id="666364at2759"/>
<accession>S8DMP7</accession>
<name>S8DMP7_FOMSC</name>
<proteinExistence type="predicted"/>
<dbReference type="InParanoid" id="S8DMP7"/>
<dbReference type="EMBL" id="KE504439">
    <property type="protein sequence ID" value="EPS92608.1"/>
    <property type="molecule type" value="Genomic_DNA"/>
</dbReference>
<evidence type="ECO:0000313" key="1">
    <source>
        <dbReference type="EMBL" id="EPS92608.1"/>
    </source>
</evidence>
<feature type="non-terminal residue" evidence="1">
    <location>
        <position position="50"/>
    </location>
</feature>
<dbReference type="STRING" id="743788.S8DMP7"/>
<dbReference type="HOGENOM" id="CLU_3129720_0_0_1"/>
<dbReference type="Proteomes" id="UP000015241">
    <property type="component" value="Unassembled WGS sequence"/>
</dbReference>
<dbReference type="AlphaFoldDB" id="S8DMP7"/>
<gene>
    <name evidence="1" type="ORF">FOMPIDRAFT_1102356</name>
</gene>
<protein>
    <submittedName>
        <fullName evidence="1">Uncharacterized protein</fullName>
    </submittedName>
</protein>
<organism evidence="1 2">
    <name type="scientific">Fomitopsis schrenkii</name>
    <name type="common">Brown rot fungus</name>
    <dbReference type="NCBI Taxonomy" id="2126942"/>
    <lineage>
        <taxon>Eukaryota</taxon>
        <taxon>Fungi</taxon>
        <taxon>Dikarya</taxon>
        <taxon>Basidiomycota</taxon>
        <taxon>Agaricomycotina</taxon>
        <taxon>Agaricomycetes</taxon>
        <taxon>Polyporales</taxon>
        <taxon>Fomitopsis</taxon>
    </lineage>
</organism>
<reference evidence="1 2" key="1">
    <citation type="journal article" date="2012" name="Science">
        <title>The Paleozoic origin of enzymatic lignin decomposition reconstructed from 31 fungal genomes.</title>
        <authorList>
            <person name="Floudas D."/>
            <person name="Binder M."/>
            <person name="Riley R."/>
            <person name="Barry K."/>
            <person name="Blanchette R.A."/>
            <person name="Henrissat B."/>
            <person name="Martinez A.T."/>
            <person name="Otillar R."/>
            <person name="Spatafora J.W."/>
            <person name="Yadav J.S."/>
            <person name="Aerts A."/>
            <person name="Benoit I."/>
            <person name="Boyd A."/>
            <person name="Carlson A."/>
            <person name="Copeland A."/>
            <person name="Coutinho P.M."/>
            <person name="de Vries R.P."/>
            <person name="Ferreira P."/>
            <person name="Findley K."/>
            <person name="Foster B."/>
            <person name="Gaskell J."/>
            <person name="Glotzer D."/>
            <person name="Gorecki P."/>
            <person name="Heitman J."/>
            <person name="Hesse C."/>
            <person name="Hori C."/>
            <person name="Igarashi K."/>
            <person name="Jurgens J.A."/>
            <person name="Kallen N."/>
            <person name="Kersten P."/>
            <person name="Kohler A."/>
            <person name="Kuees U."/>
            <person name="Kumar T.K.A."/>
            <person name="Kuo A."/>
            <person name="LaButti K."/>
            <person name="Larrondo L.F."/>
            <person name="Lindquist E."/>
            <person name="Ling A."/>
            <person name="Lombard V."/>
            <person name="Lucas S."/>
            <person name="Lundell T."/>
            <person name="Martin R."/>
            <person name="McLaughlin D.J."/>
            <person name="Morgenstern I."/>
            <person name="Morin E."/>
            <person name="Murat C."/>
            <person name="Nagy L.G."/>
            <person name="Nolan M."/>
            <person name="Ohm R.A."/>
            <person name="Patyshakuliyeva A."/>
            <person name="Rokas A."/>
            <person name="Ruiz-Duenas F.J."/>
            <person name="Sabat G."/>
            <person name="Salamov A."/>
            <person name="Samejima M."/>
            <person name="Schmutz J."/>
            <person name="Slot J.C."/>
            <person name="St John F."/>
            <person name="Stenlid J."/>
            <person name="Sun H."/>
            <person name="Sun S."/>
            <person name="Syed K."/>
            <person name="Tsang A."/>
            <person name="Wiebenga A."/>
            <person name="Young D."/>
            <person name="Pisabarro A."/>
            <person name="Eastwood D.C."/>
            <person name="Martin F."/>
            <person name="Cullen D."/>
            <person name="Grigoriev I.V."/>
            <person name="Hibbett D.S."/>
        </authorList>
    </citation>
    <scope>NUCLEOTIDE SEQUENCE</scope>
    <source>
        <strain evidence="2">FP-58527</strain>
    </source>
</reference>
<keyword evidence="2" id="KW-1185">Reference proteome</keyword>
<feature type="non-terminal residue" evidence="1">
    <location>
        <position position="1"/>
    </location>
</feature>
<sequence length="50" mass="5592">SRLIKRESLSGTSADDEAYSLYDRPLFHGFSAAVAIYKARANITERNQDS</sequence>